<accession>A0AAN6XTP1</accession>
<proteinExistence type="predicted"/>
<keyword evidence="3" id="KW-1185">Reference proteome</keyword>
<evidence type="ECO:0000313" key="3">
    <source>
        <dbReference type="Proteomes" id="UP001303160"/>
    </source>
</evidence>
<feature type="compositionally biased region" description="Acidic residues" evidence="1">
    <location>
        <begin position="131"/>
        <end position="142"/>
    </location>
</feature>
<name>A0AAN6XTP1_9PEZI</name>
<evidence type="ECO:0000313" key="2">
    <source>
        <dbReference type="EMBL" id="KAK4203577.1"/>
    </source>
</evidence>
<sequence>MTSTIPTRITRAGWALARPPPTFRPTLLRQQRPTIQSSTHSTLRKKSTITKFLRPLLEKVLHHRGTRAGRPCDCPKCLQAEWRPFCGLCREKPTAHQELTRIRDEAGPLEYVFTNWCEDCWKARLKRREEEREEEDDWEQEEQNNKQNMPEAEGGRLWKQQQDVYIRQVTLQNKLKQIMRLPPGERVLLSYAVQRYIDALESVSESIYIPPKGISQFCRQSIWKGLSRELRITKEGAWYFCDKRRVDAMDFKLWHFRPKPNRTDIPFQSAEGEHEESSKRDQKERSEGEQKRKLDGEQKGRSEESYLWEWMRSVWFGKKM</sequence>
<protein>
    <submittedName>
        <fullName evidence="2">Uncharacterized protein</fullName>
    </submittedName>
</protein>
<feature type="compositionally biased region" description="Basic and acidic residues" evidence="1">
    <location>
        <begin position="271"/>
        <end position="303"/>
    </location>
</feature>
<dbReference type="Proteomes" id="UP001303160">
    <property type="component" value="Unassembled WGS sequence"/>
</dbReference>
<reference evidence="2" key="1">
    <citation type="journal article" date="2023" name="Mol. Phylogenet. Evol.">
        <title>Genome-scale phylogeny and comparative genomics of the fungal order Sordariales.</title>
        <authorList>
            <person name="Hensen N."/>
            <person name="Bonometti L."/>
            <person name="Westerberg I."/>
            <person name="Brannstrom I.O."/>
            <person name="Guillou S."/>
            <person name="Cros-Aarteil S."/>
            <person name="Calhoun S."/>
            <person name="Haridas S."/>
            <person name="Kuo A."/>
            <person name="Mondo S."/>
            <person name="Pangilinan J."/>
            <person name="Riley R."/>
            <person name="LaButti K."/>
            <person name="Andreopoulos B."/>
            <person name="Lipzen A."/>
            <person name="Chen C."/>
            <person name="Yan M."/>
            <person name="Daum C."/>
            <person name="Ng V."/>
            <person name="Clum A."/>
            <person name="Steindorff A."/>
            <person name="Ohm R.A."/>
            <person name="Martin F."/>
            <person name="Silar P."/>
            <person name="Natvig D.O."/>
            <person name="Lalanne C."/>
            <person name="Gautier V."/>
            <person name="Ament-Velasquez S.L."/>
            <person name="Kruys A."/>
            <person name="Hutchinson M.I."/>
            <person name="Powell A.J."/>
            <person name="Barry K."/>
            <person name="Miller A.N."/>
            <person name="Grigoriev I.V."/>
            <person name="Debuchy R."/>
            <person name="Gladieux P."/>
            <person name="Hiltunen Thoren M."/>
            <person name="Johannesson H."/>
        </authorList>
    </citation>
    <scope>NUCLEOTIDE SEQUENCE</scope>
    <source>
        <strain evidence="2">CBS 315.58</strain>
    </source>
</reference>
<dbReference type="EMBL" id="MU863888">
    <property type="protein sequence ID" value="KAK4203577.1"/>
    <property type="molecule type" value="Genomic_DNA"/>
</dbReference>
<feature type="region of interest" description="Disordered" evidence="1">
    <location>
        <begin position="263"/>
        <end position="303"/>
    </location>
</feature>
<comment type="caution">
    <text evidence="2">The sequence shown here is derived from an EMBL/GenBank/DDBJ whole genome shotgun (WGS) entry which is preliminary data.</text>
</comment>
<dbReference type="AlphaFoldDB" id="A0AAN6XTP1"/>
<evidence type="ECO:0000256" key="1">
    <source>
        <dbReference type="SAM" id="MobiDB-lite"/>
    </source>
</evidence>
<organism evidence="2 3">
    <name type="scientific">Triangularia verruculosa</name>
    <dbReference type="NCBI Taxonomy" id="2587418"/>
    <lineage>
        <taxon>Eukaryota</taxon>
        <taxon>Fungi</taxon>
        <taxon>Dikarya</taxon>
        <taxon>Ascomycota</taxon>
        <taxon>Pezizomycotina</taxon>
        <taxon>Sordariomycetes</taxon>
        <taxon>Sordariomycetidae</taxon>
        <taxon>Sordariales</taxon>
        <taxon>Podosporaceae</taxon>
        <taxon>Triangularia</taxon>
    </lineage>
</organism>
<feature type="region of interest" description="Disordered" evidence="1">
    <location>
        <begin position="131"/>
        <end position="154"/>
    </location>
</feature>
<reference evidence="2" key="2">
    <citation type="submission" date="2023-05" db="EMBL/GenBank/DDBJ databases">
        <authorList>
            <consortium name="Lawrence Berkeley National Laboratory"/>
            <person name="Steindorff A."/>
            <person name="Hensen N."/>
            <person name="Bonometti L."/>
            <person name="Westerberg I."/>
            <person name="Brannstrom I.O."/>
            <person name="Guillou S."/>
            <person name="Cros-Aarteil S."/>
            <person name="Calhoun S."/>
            <person name="Haridas S."/>
            <person name="Kuo A."/>
            <person name="Mondo S."/>
            <person name="Pangilinan J."/>
            <person name="Riley R."/>
            <person name="Labutti K."/>
            <person name="Andreopoulos B."/>
            <person name="Lipzen A."/>
            <person name="Chen C."/>
            <person name="Yanf M."/>
            <person name="Daum C."/>
            <person name="Ng V."/>
            <person name="Clum A."/>
            <person name="Ohm R."/>
            <person name="Martin F."/>
            <person name="Silar P."/>
            <person name="Natvig D."/>
            <person name="Lalanne C."/>
            <person name="Gautier V."/>
            <person name="Ament-Velasquez S.L."/>
            <person name="Kruys A."/>
            <person name="Hutchinson M.I."/>
            <person name="Powell A.J."/>
            <person name="Barry K."/>
            <person name="Miller A.N."/>
            <person name="Grigoriev I.V."/>
            <person name="Debuchy R."/>
            <person name="Gladieux P."/>
            <person name="Thoren M.H."/>
            <person name="Johannesson H."/>
        </authorList>
    </citation>
    <scope>NUCLEOTIDE SEQUENCE</scope>
    <source>
        <strain evidence="2">CBS 315.58</strain>
    </source>
</reference>
<gene>
    <name evidence="2" type="ORF">QBC40DRAFT_262412</name>
</gene>